<dbReference type="AlphaFoldDB" id="A0A6M3L265"/>
<dbReference type="Gene3D" id="3.30.420.240">
    <property type="match status" value="1"/>
</dbReference>
<organism evidence="1">
    <name type="scientific">viral metagenome</name>
    <dbReference type="NCBI Taxonomy" id="1070528"/>
    <lineage>
        <taxon>unclassified sequences</taxon>
        <taxon>metagenomes</taxon>
        <taxon>organismal metagenomes</taxon>
    </lineage>
</organism>
<evidence type="ECO:0000313" key="1">
    <source>
        <dbReference type="EMBL" id="QJA87505.1"/>
    </source>
</evidence>
<gene>
    <name evidence="1" type="ORF">MM415B02980_0006</name>
</gene>
<name>A0A6M3L265_9ZZZZ</name>
<proteinExistence type="predicted"/>
<protein>
    <submittedName>
        <fullName evidence="1">Putative terminase</fullName>
    </submittedName>
</protein>
<dbReference type="InterPro" id="IPR027417">
    <property type="entry name" value="P-loop_NTPase"/>
</dbReference>
<dbReference type="EMBL" id="MT142711">
    <property type="protein sequence ID" value="QJA87505.1"/>
    <property type="molecule type" value="Genomic_DNA"/>
</dbReference>
<accession>A0A6M3L265</accession>
<dbReference type="Gene3D" id="3.40.50.300">
    <property type="entry name" value="P-loop containing nucleotide triphosphate hydrolases"/>
    <property type="match status" value="1"/>
</dbReference>
<reference evidence="1" key="1">
    <citation type="submission" date="2020-03" db="EMBL/GenBank/DDBJ databases">
        <title>The deep terrestrial virosphere.</title>
        <authorList>
            <person name="Holmfeldt K."/>
            <person name="Nilsson E."/>
            <person name="Simone D."/>
            <person name="Lopez-Fernandez M."/>
            <person name="Wu X."/>
            <person name="de Brujin I."/>
            <person name="Lundin D."/>
            <person name="Andersson A."/>
            <person name="Bertilsson S."/>
            <person name="Dopson M."/>
        </authorList>
    </citation>
    <scope>NUCLEOTIDE SEQUENCE</scope>
    <source>
        <strain evidence="1">MM415B02980</strain>
    </source>
</reference>
<sequence>MIDIKRCTSDFEYYSSACLKIKSKGKIIPFNFNEPQRKIHNIISQREREGELQRYLILKARHEGVSTYFEGRNFWNAHMRPNTRNMIIAHEKESATAIFQMCTLFLQELPLHLKPMIKYSSKKEIYFANPDPKTEHIEPGLRSSLSVLTAGKDSVGRGFSFDAGGAHFSEVAFYPNPEDTVLSVMSILPLTQDVIVAFESTANGVGNFFYDEWQAATAGESNFCPIFLAWYELEDYSVPFKTKEAKTWFMQKLKDDEKELLSKYPVSPENLLWRRMKLKEYKGDIEKFNQEFPATAEEAFVLSGTPVFDRRKLKLIYEQCHDPNTRGQITIVGFNHDPKGELRIWERPINDAIYVIGVDASGGEGGDFACIQILKVLKYPLVAQQVAEWHGQIDSVVLADVVKSLANWYNEALVAIEVYPNPHGAVTQNTLLKNYFNLYRQEFVDRYNVGMSNKYGWETNVRTKPQMTSFAIHCIGTSETPTYVHLESKDLLKEMMVYVKDGTAANARTGHDDRVVAFLIALYVLHETSDYYEQDDIVMTKKEPSIIKRPNYVDPDWRKILANQGMSESERNLEWADY</sequence>